<comment type="caution">
    <text evidence="1">The sequence shown here is derived from an EMBL/GenBank/DDBJ whole genome shotgun (WGS) entry which is preliminary data.</text>
</comment>
<dbReference type="RefSeq" id="WP_179516673.1">
    <property type="nucleotide sequence ID" value="NZ_JACCAC010000001.1"/>
</dbReference>
<organism evidence="1 2">
    <name type="scientific">Nocardioides perillae</name>
    <dbReference type="NCBI Taxonomy" id="1119534"/>
    <lineage>
        <taxon>Bacteria</taxon>
        <taxon>Bacillati</taxon>
        <taxon>Actinomycetota</taxon>
        <taxon>Actinomycetes</taxon>
        <taxon>Propionibacteriales</taxon>
        <taxon>Nocardioidaceae</taxon>
        <taxon>Nocardioides</taxon>
    </lineage>
</organism>
<keyword evidence="2" id="KW-1185">Reference proteome</keyword>
<evidence type="ECO:0008006" key="3">
    <source>
        <dbReference type="Google" id="ProtNLM"/>
    </source>
</evidence>
<gene>
    <name evidence="1" type="ORF">BJ989_000248</name>
</gene>
<dbReference type="Proteomes" id="UP000544110">
    <property type="component" value="Unassembled WGS sequence"/>
</dbReference>
<dbReference type="AlphaFoldDB" id="A0A7Y9RR90"/>
<evidence type="ECO:0000313" key="2">
    <source>
        <dbReference type="Proteomes" id="UP000544110"/>
    </source>
</evidence>
<evidence type="ECO:0000313" key="1">
    <source>
        <dbReference type="EMBL" id="NYG53944.1"/>
    </source>
</evidence>
<reference evidence="1 2" key="1">
    <citation type="submission" date="2020-07" db="EMBL/GenBank/DDBJ databases">
        <title>Sequencing the genomes of 1000 actinobacteria strains.</title>
        <authorList>
            <person name="Klenk H.-P."/>
        </authorList>
    </citation>
    <scope>NUCLEOTIDE SEQUENCE [LARGE SCALE GENOMIC DNA]</scope>
    <source>
        <strain evidence="1 2">DSM 24552</strain>
    </source>
</reference>
<protein>
    <recommendedName>
        <fullName evidence="3">TetR family transcriptional regulator</fullName>
    </recommendedName>
</protein>
<name>A0A7Y9RR90_9ACTN</name>
<proteinExistence type="predicted"/>
<sequence>MTERLRRLAGETAHPDPDALAALLLVLYNGVLGSLLRGAPADPVAAARTAARAALRA</sequence>
<accession>A0A7Y9RR90</accession>
<dbReference type="EMBL" id="JACCAC010000001">
    <property type="protein sequence ID" value="NYG53944.1"/>
    <property type="molecule type" value="Genomic_DNA"/>
</dbReference>